<evidence type="ECO:0000313" key="2">
    <source>
        <dbReference type="Proteomes" id="UP001055093"/>
    </source>
</evidence>
<keyword evidence="2" id="KW-1185">Reference proteome</keyword>
<dbReference type="NCBIfam" id="TIGR02215">
    <property type="entry name" value="phage_chp_gp8"/>
    <property type="match status" value="1"/>
</dbReference>
<accession>A0ABQ4UPI1</accession>
<dbReference type="EMBL" id="BPRE01000001">
    <property type="protein sequence ID" value="GJE73880.1"/>
    <property type="molecule type" value="Genomic_DNA"/>
</dbReference>
<evidence type="ECO:0008006" key="3">
    <source>
        <dbReference type="Google" id="ProtNLM"/>
    </source>
</evidence>
<proteinExistence type="predicted"/>
<dbReference type="Proteomes" id="UP001055093">
    <property type="component" value="Unassembled WGS sequence"/>
</dbReference>
<evidence type="ECO:0000313" key="1">
    <source>
        <dbReference type="EMBL" id="GJE73880.1"/>
    </source>
</evidence>
<organism evidence="1 2">
    <name type="scientific">Methylorubrum suomiense</name>
    <dbReference type="NCBI Taxonomy" id="144191"/>
    <lineage>
        <taxon>Bacteria</taxon>
        <taxon>Pseudomonadati</taxon>
        <taxon>Pseudomonadota</taxon>
        <taxon>Alphaproteobacteria</taxon>
        <taxon>Hyphomicrobiales</taxon>
        <taxon>Methylobacteriaceae</taxon>
        <taxon>Methylorubrum</taxon>
    </lineage>
</organism>
<dbReference type="Gene3D" id="1.10.3230.30">
    <property type="entry name" value="Phage gp6-like head-tail connector protein"/>
    <property type="match status" value="1"/>
</dbReference>
<dbReference type="InterPro" id="IPR011738">
    <property type="entry name" value="Phage_CHP"/>
</dbReference>
<protein>
    <recommendedName>
        <fullName evidence="3">PhiE125 gp8 family phage protein</fullName>
    </recommendedName>
</protein>
<dbReference type="RefSeq" id="WP_137829017.1">
    <property type="nucleotide sequence ID" value="NZ_BPRE01000001.1"/>
</dbReference>
<reference evidence="1" key="1">
    <citation type="journal article" date="2021" name="Front. Microbiol.">
        <title>Comprehensive Comparative Genomics and Phenotyping of Methylobacterium Species.</title>
        <authorList>
            <person name="Alessa O."/>
            <person name="Ogura Y."/>
            <person name="Fujitani Y."/>
            <person name="Takami H."/>
            <person name="Hayashi T."/>
            <person name="Sahin N."/>
            <person name="Tani A."/>
        </authorList>
    </citation>
    <scope>NUCLEOTIDE SEQUENCE</scope>
    <source>
        <strain evidence="1">DSM 14458</strain>
    </source>
</reference>
<reference evidence="1" key="2">
    <citation type="submission" date="2021-08" db="EMBL/GenBank/DDBJ databases">
        <authorList>
            <person name="Tani A."/>
            <person name="Ola A."/>
            <person name="Ogura Y."/>
            <person name="Katsura K."/>
            <person name="Hayashi T."/>
        </authorList>
    </citation>
    <scope>NUCLEOTIDE SEQUENCE</scope>
    <source>
        <strain evidence="1">DSM 14458</strain>
    </source>
</reference>
<sequence>MTPIRAAELGVEPVSLAEMRTFLRLGSDETAEDGLVLALIAAARAAVETASRRLLRSARFRVPLQVWPRDGLLPLPLSPLVAVERVGLSGSSGVVEEIAPTTIRVGPDPWDATCLLFGSDLPTLDGRTALVEVIAGCGGNGPSVPEPLLQALRLTVADWFENRGDAGEAGEPRTLPPAAAGLAAACRRMRL</sequence>
<name>A0ABQ4UPI1_9HYPH</name>
<gene>
    <name evidence="1" type="ORF">BGCPKDLD_0447</name>
</gene>
<comment type="caution">
    <text evidence="1">The sequence shown here is derived from an EMBL/GenBank/DDBJ whole genome shotgun (WGS) entry which is preliminary data.</text>
</comment>